<dbReference type="GO" id="GO:0006508">
    <property type="term" value="P:proteolysis"/>
    <property type="evidence" value="ECO:0007669"/>
    <property type="project" value="UniProtKB-KW"/>
</dbReference>
<evidence type="ECO:0000256" key="4">
    <source>
        <dbReference type="ARBA" id="ARBA00022729"/>
    </source>
</evidence>
<comment type="caution">
    <text evidence="9">The sequence shown here is derived from an EMBL/GenBank/DDBJ whole genome shotgun (WGS) entry which is preliminary data.</text>
</comment>
<dbReference type="SUPFAM" id="SSF52025">
    <property type="entry name" value="PA domain"/>
    <property type="match status" value="1"/>
</dbReference>
<name>A0A5C7FQR4_9BACT</name>
<feature type="domain" description="Peptidase M28" evidence="8">
    <location>
        <begin position="298"/>
        <end position="512"/>
    </location>
</feature>
<dbReference type="InterPro" id="IPR045175">
    <property type="entry name" value="M28_fam"/>
</dbReference>
<protein>
    <submittedName>
        <fullName evidence="9">M28 family peptidase</fullName>
    </submittedName>
</protein>
<evidence type="ECO:0000256" key="3">
    <source>
        <dbReference type="ARBA" id="ARBA00022723"/>
    </source>
</evidence>
<evidence type="ECO:0000256" key="7">
    <source>
        <dbReference type="SAM" id="SignalP"/>
    </source>
</evidence>
<feature type="signal peptide" evidence="7">
    <location>
        <begin position="1"/>
        <end position="20"/>
    </location>
</feature>
<evidence type="ECO:0000256" key="5">
    <source>
        <dbReference type="ARBA" id="ARBA00022801"/>
    </source>
</evidence>
<dbReference type="OrthoDB" id="9764939at2"/>
<dbReference type="SUPFAM" id="SSF53187">
    <property type="entry name" value="Zn-dependent exopeptidases"/>
    <property type="match status" value="1"/>
</dbReference>
<evidence type="ECO:0000259" key="8">
    <source>
        <dbReference type="Pfam" id="PF04389"/>
    </source>
</evidence>
<dbReference type="InterPro" id="IPR007484">
    <property type="entry name" value="Peptidase_M28"/>
</dbReference>
<reference evidence="9 10" key="1">
    <citation type="submission" date="2019-08" db="EMBL/GenBank/DDBJ databases">
        <title>Lewinella sp. strain SSH13 Genome sequencing and assembly.</title>
        <authorList>
            <person name="Kim I."/>
        </authorList>
    </citation>
    <scope>NUCLEOTIDE SEQUENCE [LARGE SCALE GENOMIC DNA]</scope>
    <source>
        <strain evidence="9 10">SSH13</strain>
    </source>
</reference>
<evidence type="ECO:0000256" key="1">
    <source>
        <dbReference type="ARBA" id="ARBA00022438"/>
    </source>
</evidence>
<evidence type="ECO:0000313" key="9">
    <source>
        <dbReference type="EMBL" id="TXF90165.1"/>
    </source>
</evidence>
<gene>
    <name evidence="9" type="ORF">FUA23_07980</name>
</gene>
<proteinExistence type="predicted"/>
<organism evidence="9 10">
    <name type="scientific">Neolewinella aurantiaca</name>
    <dbReference type="NCBI Taxonomy" id="2602767"/>
    <lineage>
        <taxon>Bacteria</taxon>
        <taxon>Pseudomonadati</taxon>
        <taxon>Bacteroidota</taxon>
        <taxon>Saprospiria</taxon>
        <taxon>Saprospirales</taxon>
        <taxon>Lewinellaceae</taxon>
        <taxon>Neolewinella</taxon>
    </lineage>
</organism>
<keyword evidence="1" id="KW-0031">Aminopeptidase</keyword>
<evidence type="ECO:0000256" key="6">
    <source>
        <dbReference type="ARBA" id="ARBA00022833"/>
    </source>
</evidence>
<evidence type="ECO:0000313" key="10">
    <source>
        <dbReference type="Proteomes" id="UP000321907"/>
    </source>
</evidence>
<keyword evidence="5" id="KW-0378">Hydrolase</keyword>
<dbReference type="PANTHER" id="PTHR12147">
    <property type="entry name" value="METALLOPEPTIDASE M28 FAMILY MEMBER"/>
    <property type="match status" value="1"/>
</dbReference>
<dbReference type="Gene3D" id="3.50.30.30">
    <property type="match status" value="1"/>
</dbReference>
<dbReference type="RefSeq" id="WP_147930204.1">
    <property type="nucleotide sequence ID" value="NZ_VOXD01000009.1"/>
</dbReference>
<dbReference type="GO" id="GO:0008235">
    <property type="term" value="F:metalloexopeptidase activity"/>
    <property type="evidence" value="ECO:0007669"/>
    <property type="project" value="InterPro"/>
</dbReference>
<dbReference type="GO" id="GO:0004177">
    <property type="term" value="F:aminopeptidase activity"/>
    <property type="evidence" value="ECO:0007669"/>
    <property type="project" value="UniProtKB-KW"/>
</dbReference>
<keyword evidence="6" id="KW-0862">Zinc</keyword>
<dbReference type="Pfam" id="PF04389">
    <property type="entry name" value="Peptidase_M28"/>
    <property type="match status" value="1"/>
</dbReference>
<evidence type="ECO:0000256" key="2">
    <source>
        <dbReference type="ARBA" id="ARBA00022670"/>
    </source>
</evidence>
<dbReference type="PANTHER" id="PTHR12147:SF56">
    <property type="entry name" value="AMINOPEPTIDASE YDR415C-RELATED"/>
    <property type="match status" value="1"/>
</dbReference>
<dbReference type="Gene3D" id="3.40.630.10">
    <property type="entry name" value="Zn peptidases"/>
    <property type="match status" value="1"/>
</dbReference>
<sequence length="541" mass="59545">MPRLLLLCSFILTLASCGRAPENAGDEKGPLIDSATIDRHLAELASDKYGGRLPFSEGEALTLDYLETELKALGLAAGNGSSYRQEVPMVEITGKPTPVVIGLGRNEKMNWNQQKEIVTYSERPVEAVSVGNSEMVFAGFGIVAPEYGWNDYEGLDVKGKTVVVMVNDPGYYTEDETMFKGKEMTYYGRWTYKFEEAARQGAEACLIIHEPGAAGYPWFVVQSSWSGTRLTLEDDGSPKLAIAGWIALDAAKKLFTITDADRTGWFADAASKDFEPVPLKTTFTNTVNNDLRFDKSYNIIATLPGSERPDEYVAYTAHWDHIGVGPAVDGDSIYNGALDNASGTAQLLSIAEAYSKLETPPARSIVFLFVTAEEQGLWGSDYYVRNPVYPLDKTVANINIDGINPIGEAKDLTITGLGHSEMDDLATTVAEEQGRYVQSDPEPEKGYFYRSDHFNFAKGGVPALYAAGGYEHATKGKEYAQEQRDGFVAKRYHQPADEYNSGDWPLGGAVQDGELLYQVGLRLANGEMWPKWKESSEFKRD</sequence>
<dbReference type="InterPro" id="IPR046450">
    <property type="entry name" value="PA_dom_sf"/>
</dbReference>
<dbReference type="EMBL" id="VOXD01000009">
    <property type="protein sequence ID" value="TXF90165.1"/>
    <property type="molecule type" value="Genomic_DNA"/>
</dbReference>
<feature type="chain" id="PRO_5022698162" evidence="7">
    <location>
        <begin position="21"/>
        <end position="541"/>
    </location>
</feature>
<accession>A0A5C7FQR4</accession>
<dbReference type="GO" id="GO:0046872">
    <property type="term" value="F:metal ion binding"/>
    <property type="evidence" value="ECO:0007669"/>
    <property type="project" value="UniProtKB-KW"/>
</dbReference>
<dbReference type="Proteomes" id="UP000321907">
    <property type="component" value="Unassembled WGS sequence"/>
</dbReference>
<dbReference type="PROSITE" id="PS51257">
    <property type="entry name" value="PROKAR_LIPOPROTEIN"/>
    <property type="match status" value="1"/>
</dbReference>
<keyword evidence="4 7" id="KW-0732">Signal</keyword>
<keyword evidence="3" id="KW-0479">Metal-binding</keyword>
<keyword evidence="10" id="KW-1185">Reference proteome</keyword>
<dbReference type="CDD" id="cd05660">
    <property type="entry name" value="M28_like_PA"/>
    <property type="match status" value="1"/>
</dbReference>
<keyword evidence="2" id="KW-0645">Protease</keyword>
<dbReference type="AlphaFoldDB" id="A0A5C7FQR4"/>